<reference evidence="3" key="1">
    <citation type="journal article" date="2013" name="Genome Announc.">
        <title>Whole-Genome Sequencing of Lactobacillus shenzhenensis Strain LY-73T.</title>
        <authorList>
            <person name="Lin Z."/>
            <person name="Liu Z."/>
            <person name="Yang R."/>
            <person name="Zou Y."/>
            <person name="Wan D."/>
            <person name="Chen J."/>
            <person name="Guo M."/>
            <person name="Zhao J."/>
            <person name="Fang C."/>
            <person name="Yang R."/>
            <person name="Liu F."/>
        </authorList>
    </citation>
    <scope>NUCLEOTIDE SEQUENCE [LARGE SCALE GENOMIC DNA]</scope>
    <source>
        <strain evidence="3">LY-73</strain>
    </source>
</reference>
<evidence type="ECO:0000313" key="2">
    <source>
        <dbReference type="EMBL" id="ERL65388.1"/>
    </source>
</evidence>
<keyword evidence="1" id="KW-1133">Transmembrane helix</keyword>
<keyword evidence="1" id="KW-0472">Membrane</keyword>
<dbReference type="AlphaFoldDB" id="U4TU42"/>
<sequence>MQNFKGIQGILRIVALIGLLLAVVTFFVQSLRQFLPVAIVLAGVAGIAGQLVNRTPRPH</sequence>
<organism evidence="2 3">
    <name type="scientific">Schleiferilactobacillus shenzhenensis LY-73</name>
    <dbReference type="NCBI Taxonomy" id="1231336"/>
    <lineage>
        <taxon>Bacteria</taxon>
        <taxon>Bacillati</taxon>
        <taxon>Bacillota</taxon>
        <taxon>Bacilli</taxon>
        <taxon>Lactobacillales</taxon>
        <taxon>Lactobacillaceae</taxon>
        <taxon>Schleiferilactobacillus</taxon>
    </lineage>
</organism>
<dbReference type="EMBL" id="KI271587">
    <property type="protein sequence ID" value="ERL65388.1"/>
    <property type="molecule type" value="Genomic_DNA"/>
</dbReference>
<accession>U4TU42</accession>
<evidence type="ECO:0000313" key="3">
    <source>
        <dbReference type="Proteomes" id="UP000030647"/>
    </source>
</evidence>
<evidence type="ECO:0000256" key="1">
    <source>
        <dbReference type="SAM" id="Phobius"/>
    </source>
</evidence>
<feature type="transmembrane region" description="Helical" evidence="1">
    <location>
        <begin position="9"/>
        <end position="28"/>
    </location>
</feature>
<dbReference type="HOGENOM" id="CLU_2954869_0_0_9"/>
<dbReference type="RefSeq" id="WP_022529374.1">
    <property type="nucleotide sequence ID" value="NZ_KI271587.1"/>
</dbReference>
<dbReference type="STRING" id="1231336.L248_2787"/>
<keyword evidence="1" id="KW-0812">Transmembrane</keyword>
<gene>
    <name evidence="2" type="ORF">L248_2787</name>
</gene>
<protein>
    <submittedName>
        <fullName evidence="2">Uncharacterized protein</fullName>
    </submittedName>
</protein>
<keyword evidence="3" id="KW-1185">Reference proteome</keyword>
<feature type="transmembrane region" description="Helical" evidence="1">
    <location>
        <begin position="34"/>
        <end position="52"/>
    </location>
</feature>
<proteinExistence type="predicted"/>
<dbReference type="Proteomes" id="UP000030647">
    <property type="component" value="Unassembled WGS sequence"/>
</dbReference>
<name>U4TU42_9LACO</name>